<evidence type="ECO:0000313" key="2">
    <source>
        <dbReference type="Proteomes" id="UP000616151"/>
    </source>
</evidence>
<accession>A0ACC5QYD8</accession>
<name>A0ACC5QYD8_9HYPH</name>
<evidence type="ECO:0000313" key="1">
    <source>
        <dbReference type="EMBL" id="MBK1865404.1"/>
    </source>
</evidence>
<sequence>MSDPQSAPAGDEDSRAAFRRKLKLAFASIGVVFGDIGTSPLYAMRESLAHVANAGGNVHGDVLAVVSLLIWALILIVTIKYVLILMRADNKGEGGILTLVVLAEQALRQRRKFVLILGVVGAAFFFGDAMITPAISVLSAVEGLAVVNPAFSSFVVPITLFILATLFAFQFRGTGSVASLFAPITTLWFLTIAVLGLLHIGDDPTIFLALNPIYAAKLVVTDPGMGLVIFAGVFLAVTGGEALYADLGHFGRFPIRLAWTFIVLPSLILNYLGQGAFVHANPGAVANPFFLMAPSWALVPLVVLATLVTVIASQAVITGAFSIAQQAISLGLLPRMNITHTSDTEQGQIYIGQINWLVFAGVILLVLLFGSSASLASAYGIAVNISMIIDTALALIVFWHSRHFPPAVVLPVLIGILGIELIFFAANSAKLIAGGYVPVLIGLTIIVTMLTWLRGRSLLAEKLRKDSVELEGLLASLERRPPTRVAGAAVFLQTDPVYAPSALMHNLKHNRVLHDILVFISVETMEVPRVPPSERIEVKKLPLGAFLVEARFGYMEQPDVPAALRMCEPYGLSIDPRQASYFLGRRAIRTSPRAKMPLWQQRLFIMLANQSARAIEFFRIPPERVVELGMQMSV</sequence>
<organism evidence="1 2">
    <name type="scientific">Taklimakanibacter albus</name>
    <dbReference type="NCBI Taxonomy" id="2800327"/>
    <lineage>
        <taxon>Bacteria</taxon>
        <taxon>Pseudomonadati</taxon>
        <taxon>Pseudomonadota</taxon>
        <taxon>Alphaproteobacteria</taxon>
        <taxon>Hyphomicrobiales</taxon>
        <taxon>Aestuariivirgaceae</taxon>
        <taxon>Taklimakanibacter</taxon>
    </lineage>
</organism>
<proteinExistence type="predicted"/>
<gene>
    <name evidence="1" type="ORF">JHL16_03500</name>
</gene>
<keyword evidence="2" id="KW-1185">Reference proteome</keyword>
<reference evidence="1" key="1">
    <citation type="submission" date="2021-01" db="EMBL/GenBank/DDBJ databases">
        <authorList>
            <person name="Sun Q."/>
        </authorList>
    </citation>
    <scope>NUCLEOTIDE SEQUENCE</scope>
    <source>
        <strain evidence="1">YIM B02566</strain>
    </source>
</reference>
<comment type="caution">
    <text evidence="1">The sequence shown here is derived from an EMBL/GenBank/DDBJ whole genome shotgun (WGS) entry which is preliminary data.</text>
</comment>
<dbReference type="EMBL" id="JAENHL010000004">
    <property type="protein sequence ID" value="MBK1865404.1"/>
    <property type="molecule type" value="Genomic_DNA"/>
</dbReference>
<protein>
    <submittedName>
        <fullName evidence="1">Potassium transporter Kup</fullName>
    </submittedName>
</protein>
<dbReference type="Proteomes" id="UP000616151">
    <property type="component" value="Unassembled WGS sequence"/>
</dbReference>